<dbReference type="AlphaFoldDB" id="A0A6J4IQU4"/>
<accession>A0A6J4IQU4</accession>
<evidence type="ECO:0000313" key="1">
    <source>
        <dbReference type="EMBL" id="CAA9259117.1"/>
    </source>
</evidence>
<name>A0A6J4IQU4_9CYAN</name>
<proteinExistence type="predicted"/>
<protein>
    <submittedName>
        <fullName evidence="1">Uncharacterized protein</fullName>
    </submittedName>
</protein>
<gene>
    <name evidence="1" type="ORF">AVDCRST_MAG92-2367</name>
</gene>
<reference evidence="1" key="1">
    <citation type="submission" date="2020-02" db="EMBL/GenBank/DDBJ databases">
        <authorList>
            <person name="Meier V. D."/>
        </authorList>
    </citation>
    <scope>NUCLEOTIDE SEQUENCE</scope>
    <source>
        <strain evidence="1">AVDCRST_MAG92</strain>
    </source>
</reference>
<dbReference type="EMBL" id="CADCTM010000360">
    <property type="protein sequence ID" value="CAA9259117.1"/>
    <property type="molecule type" value="Genomic_DNA"/>
</dbReference>
<sequence>MLIVGSVEEDTVFNLINSLLNKKQLALIEGCSYCKAFD</sequence>
<organism evidence="1">
    <name type="scientific">uncultured Coleofasciculus sp</name>
    <dbReference type="NCBI Taxonomy" id="1267456"/>
    <lineage>
        <taxon>Bacteria</taxon>
        <taxon>Bacillati</taxon>
        <taxon>Cyanobacteriota</taxon>
        <taxon>Cyanophyceae</taxon>
        <taxon>Coleofasciculales</taxon>
        <taxon>Coleofasciculaceae</taxon>
        <taxon>Coleofasciculus</taxon>
        <taxon>environmental samples</taxon>
    </lineage>
</organism>